<organism evidence="2 3">
    <name type="scientific">Hymenobacter negativus</name>
    <dbReference type="NCBI Taxonomy" id="2795026"/>
    <lineage>
        <taxon>Bacteria</taxon>
        <taxon>Pseudomonadati</taxon>
        <taxon>Bacteroidota</taxon>
        <taxon>Cytophagia</taxon>
        <taxon>Cytophagales</taxon>
        <taxon>Hymenobacteraceae</taxon>
        <taxon>Hymenobacter</taxon>
    </lineage>
</organism>
<feature type="transmembrane region" description="Helical" evidence="1">
    <location>
        <begin position="468"/>
        <end position="485"/>
    </location>
</feature>
<protein>
    <recommendedName>
        <fullName evidence="4">Glycosyltransferase RgtA/B/C/D-like domain-containing protein</fullName>
    </recommendedName>
</protein>
<proteinExistence type="predicted"/>
<evidence type="ECO:0000313" key="3">
    <source>
        <dbReference type="Proteomes" id="UP000664369"/>
    </source>
</evidence>
<name>A0ABS3QPF9_9BACT</name>
<keyword evidence="1" id="KW-0472">Membrane</keyword>
<dbReference type="EMBL" id="JAGETZ010000018">
    <property type="protein sequence ID" value="MBO2012550.1"/>
    <property type="molecule type" value="Genomic_DNA"/>
</dbReference>
<gene>
    <name evidence="2" type="ORF">J4E00_26045</name>
</gene>
<keyword evidence="1" id="KW-0812">Transmembrane</keyword>
<feature type="transmembrane region" description="Helical" evidence="1">
    <location>
        <begin position="185"/>
        <end position="207"/>
    </location>
</feature>
<sequence length="602" mass="66211">MTSSVPRLSFFAMLGCAVLAVSAGYAAIVLHSATWADTQQLNNVFPFYHWKIRTFTPVELRQATQWLAIAAGALGTSWAVLFRSRAKRTEQPSQQDKIGFSGTITILLNDLTQAQRRGATAAFAALTGLRLVLSLPMIIPAYDDAASYTLFVSKGLLAVSSYYPLPNNHVLSNTLSWLFFQVNPSFWWTMRLPVVLTATAATGLLFVGLLREKVAFRPALLATVLFSLSQLSLYHAVVGRGYWLLTGLAGLVFFSTMALSRPTARTRRAWWGLVVGGMLGTYAVPTFALVLGSAFSWLGLECLRRRDAAGLLRLGLAGGITAVGSLLLYAPLLFISGPAKLFNNGFVASLPLHDFLAGLPRFVWQTEGAMAGQVAYGGLLVFAGFIAAAGLLWRARQQALPAQLAVPIRRLGLPALWFIALPYAVLAAQRVLPPGRTMFYKAFFFFTLLALVLEWLLQTQLASRLRLLRPLLGLLALGWAGYQVVSLRRDARIPLQHNAAYHEAFAWLARQTPGPVLAPEPTHAIFLGLYFRAEQPAWPWHADAAPQPGIPYAYAVAFPNRRGYFQPRFAYPPAFHNQEVDIYRISTPTDSTASPAYWHLVE</sequence>
<feature type="transmembrane region" description="Helical" evidence="1">
    <location>
        <begin position="413"/>
        <end position="432"/>
    </location>
</feature>
<evidence type="ECO:0000256" key="1">
    <source>
        <dbReference type="SAM" id="Phobius"/>
    </source>
</evidence>
<feature type="transmembrane region" description="Helical" evidence="1">
    <location>
        <begin position="310"/>
        <end position="334"/>
    </location>
</feature>
<reference evidence="2 3" key="1">
    <citation type="submission" date="2021-03" db="EMBL/GenBank/DDBJ databases">
        <authorList>
            <person name="Kim M.K."/>
        </authorList>
    </citation>
    <scope>NUCLEOTIDE SEQUENCE [LARGE SCALE GENOMIC DNA]</scope>
    <source>
        <strain evidence="2 3">BT442</strain>
    </source>
</reference>
<feature type="transmembrane region" description="Helical" evidence="1">
    <location>
        <begin position="271"/>
        <end position="298"/>
    </location>
</feature>
<feature type="transmembrane region" description="Helical" evidence="1">
    <location>
        <begin position="242"/>
        <end position="259"/>
    </location>
</feature>
<feature type="transmembrane region" description="Helical" evidence="1">
    <location>
        <begin position="219"/>
        <end position="236"/>
    </location>
</feature>
<feature type="transmembrane region" description="Helical" evidence="1">
    <location>
        <begin position="63"/>
        <end position="82"/>
    </location>
</feature>
<keyword evidence="3" id="KW-1185">Reference proteome</keyword>
<comment type="caution">
    <text evidence="2">The sequence shown here is derived from an EMBL/GenBank/DDBJ whole genome shotgun (WGS) entry which is preliminary data.</text>
</comment>
<feature type="transmembrane region" description="Helical" evidence="1">
    <location>
        <begin position="341"/>
        <end position="362"/>
    </location>
</feature>
<evidence type="ECO:0008006" key="4">
    <source>
        <dbReference type="Google" id="ProtNLM"/>
    </source>
</evidence>
<feature type="transmembrane region" description="Helical" evidence="1">
    <location>
        <begin position="438"/>
        <end position="456"/>
    </location>
</feature>
<dbReference type="RefSeq" id="WP_208178288.1">
    <property type="nucleotide sequence ID" value="NZ_JAGETZ010000018.1"/>
</dbReference>
<feature type="transmembrane region" description="Helical" evidence="1">
    <location>
        <begin position="374"/>
        <end position="393"/>
    </location>
</feature>
<dbReference type="Proteomes" id="UP000664369">
    <property type="component" value="Unassembled WGS sequence"/>
</dbReference>
<evidence type="ECO:0000313" key="2">
    <source>
        <dbReference type="EMBL" id="MBO2012550.1"/>
    </source>
</evidence>
<accession>A0ABS3QPF9</accession>
<keyword evidence="1" id="KW-1133">Transmembrane helix</keyword>